<comment type="caution">
    <text evidence="1">The sequence shown here is derived from an EMBL/GenBank/DDBJ whole genome shotgun (WGS) entry which is preliminary data.</text>
</comment>
<dbReference type="SUPFAM" id="SSF160719">
    <property type="entry name" value="gpW/gp25-like"/>
    <property type="match status" value="1"/>
</dbReference>
<evidence type="ECO:0000313" key="1">
    <source>
        <dbReference type="EMBL" id="MCP8970049.1"/>
    </source>
</evidence>
<accession>A0AA41X6X2</accession>
<name>A0AA41X6X2_9BACI</name>
<dbReference type="EMBL" id="JANCLT010000009">
    <property type="protein sequence ID" value="MCP8970049.1"/>
    <property type="molecule type" value="Genomic_DNA"/>
</dbReference>
<evidence type="ECO:0000313" key="2">
    <source>
        <dbReference type="Proteomes" id="UP001156102"/>
    </source>
</evidence>
<dbReference type="AlphaFoldDB" id="A0AA41X6X2"/>
<gene>
    <name evidence="1" type="ORF">NK662_16115</name>
</gene>
<dbReference type="Pfam" id="PF10934">
    <property type="entry name" value="Sheath_initiator"/>
    <property type="match status" value="1"/>
</dbReference>
<organism evidence="1 2">
    <name type="scientific">Ectobacillus ponti</name>
    <dbReference type="NCBI Taxonomy" id="2961894"/>
    <lineage>
        <taxon>Bacteria</taxon>
        <taxon>Bacillati</taxon>
        <taxon>Bacillota</taxon>
        <taxon>Bacilli</taxon>
        <taxon>Bacillales</taxon>
        <taxon>Bacillaceae</taxon>
        <taxon>Ectobacillus</taxon>
    </lineage>
</organism>
<reference evidence="1" key="1">
    <citation type="submission" date="2022-07" db="EMBL/GenBank/DDBJ databases">
        <authorList>
            <person name="Li W.-J."/>
            <person name="Deng Q.-Q."/>
        </authorList>
    </citation>
    <scope>NUCLEOTIDE SEQUENCE</scope>
    <source>
        <strain evidence="1">SYSU M60031</strain>
    </source>
</reference>
<dbReference type="Proteomes" id="UP001156102">
    <property type="component" value="Unassembled WGS sequence"/>
</dbReference>
<protein>
    <submittedName>
        <fullName evidence="1">DUF2634 domain-containing protein</fullName>
    </submittedName>
</protein>
<dbReference type="RefSeq" id="WP_254759969.1">
    <property type="nucleotide sequence ID" value="NZ_JANCLT010000009.1"/>
</dbReference>
<dbReference type="InterPro" id="IPR020288">
    <property type="entry name" value="Sheath_initiator"/>
</dbReference>
<sequence>MALSPFKRTEERITAVQPKTAPYRTYKLNFDTGELEEGRIDGQEALIQFAQKALVTPRFRHLIYDDQYGCELEDLLGQDIPYALLESEISRLIREALIYDDRVVNVKDFVIRREGNQVFAAFTVVTQEGALVQEVML</sequence>
<proteinExistence type="predicted"/>
<keyword evidence="2" id="KW-1185">Reference proteome</keyword>